<organism evidence="1 4">
    <name type="scientific">Streptococcus pneumoniae</name>
    <dbReference type="NCBI Taxonomy" id="1313"/>
    <lineage>
        <taxon>Bacteria</taxon>
        <taxon>Bacillati</taxon>
        <taxon>Bacillota</taxon>
        <taxon>Bacilli</taxon>
        <taxon>Lactobacillales</taxon>
        <taxon>Streptococcaceae</taxon>
        <taxon>Streptococcus</taxon>
    </lineage>
</organism>
<evidence type="ECO:0000313" key="2">
    <source>
        <dbReference type="EMBL" id="MTV98940.1"/>
    </source>
</evidence>
<protein>
    <submittedName>
        <fullName evidence="1">Uncharacterized protein</fullName>
    </submittedName>
</protein>
<dbReference type="EMBL" id="WNHJ01000021">
    <property type="protein sequence ID" value="MTV63052.1"/>
    <property type="molecule type" value="Genomic_DNA"/>
</dbReference>
<sequence>MTQEDALIVISHIKVLSIVPNRCLRPLDKTFSLYNWIFLSQKYIRLVRNLVHFIIDDGTN</sequence>
<name>A0A5E8E0P1_STREE</name>
<comment type="caution">
    <text evidence="1">The sequence shown here is derived from an EMBL/GenBank/DDBJ whole genome shotgun (WGS) entry which is preliminary data.</text>
</comment>
<evidence type="ECO:0000313" key="3">
    <source>
        <dbReference type="Proteomes" id="UP000437160"/>
    </source>
</evidence>
<reference evidence="3 4" key="1">
    <citation type="submission" date="2019-11" db="EMBL/GenBank/DDBJ databases">
        <title>Growth characteristics of pneumococcus vary with the chemical composition of the capsule and with environmental conditions.</title>
        <authorList>
            <person name="Tothpal A."/>
            <person name="Desobry K."/>
            <person name="Joshi S."/>
            <person name="Wyllie A.L."/>
            <person name="Weinberger D.M."/>
        </authorList>
    </citation>
    <scope>NUCLEOTIDE SEQUENCE [LARGE SCALE GENOMIC DNA]</scope>
    <source>
        <strain evidence="3">pnumococcus19F</strain>
        <strain evidence="2">Pnumococcus19F</strain>
        <strain evidence="4">pnumococcus22F</strain>
        <strain evidence="1">Pnumococcus22F</strain>
    </source>
</reference>
<accession>A0A5E8E0P1</accession>
<gene>
    <name evidence="2" type="ORF">GM536_07565</name>
    <name evidence="1" type="ORF">GM539_06530</name>
</gene>
<evidence type="ECO:0000313" key="1">
    <source>
        <dbReference type="EMBL" id="MTV63052.1"/>
    </source>
</evidence>
<proteinExistence type="predicted"/>
<dbReference type="Proteomes" id="UP000474228">
    <property type="component" value="Unassembled WGS sequence"/>
</dbReference>
<evidence type="ECO:0000313" key="4">
    <source>
        <dbReference type="Proteomes" id="UP000474228"/>
    </source>
</evidence>
<dbReference type="EMBL" id="WNIA01000038">
    <property type="protein sequence ID" value="MTV98940.1"/>
    <property type="molecule type" value="Genomic_DNA"/>
</dbReference>
<dbReference type="AlphaFoldDB" id="A0A5E8E0P1"/>
<dbReference type="Proteomes" id="UP000437160">
    <property type="component" value="Unassembled WGS sequence"/>
</dbReference>